<evidence type="ECO:0000256" key="6">
    <source>
        <dbReference type="ARBA" id="ARBA00022801"/>
    </source>
</evidence>
<evidence type="ECO:0000259" key="12">
    <source>
        <dbReference type="Pfam" id="PF03416"/>
    </source>
</evidence>
<comment type="caution">
    <text evidence="13">The sequence shown here is derived from an EMBL/GenBank/DDBJ whole genome shotgun (WGS) entry which is preliminary data.</text>
</comment>
<dbReference type="AlphaFoldDB" id="A0A420IDY4"/>
<keyword evidence="3" id="KW-0813">Transport</keyword>
<dbReference type="Pfam" id="PF03416">
    <property type="entry name" value="Peptidase_C54"/>
    <property type="match status" value="1"/>
</dbReference>
<feature type="domain" description="Peptidase C54 catalytic" evidence="12">
    <location>
        <begin position="71"/>
        <end position="359"/>
    </location>
</feature>
<dbReference type="PANTHER" id="PTHR22624:SF49">
    <property type="entry name" value="CYSTEINE PROTEASE"/>
    <property type="match status" value="1"/>
</dbReference>
<sequence length="410" mass="46102">MAGIEFSRYKRLVRSLWDSNPVKSTSTQSSVWCLGKEYKTNRISSVSNSFDSDSNAFDSGYEESTGWPIGFLDDFGTRLSLTYRSGFPAISRSQELKTTPSLSLSVRLRSQLVEGAAFTSDTGWGCMIRSGQSLLANTLALVQLGRNWRCGSLELEERKIISLFADDPRAPFSLHNFVEHGADACGKHPGEWFGPSATARCIEALTGRYDQSGISVYVTGDGLEVYEDKFLMVAKPDGLKFKPTLILVGTRLGIDKITPVYWEALEASLRMPQSMGIVGGHPSSSYYFVGVHDSYFFYLDPHQTQPALSFHGDVTNYTQEEIDSCHTKKLRSIHIGEMDPSMLLAFLIRDEKEWRDWSHKIKEEKGKAVVRFIDKDPTIYCHDTERDEAIDEVETFDEDENCETNLDHLG</sequence>
<keyword evidence="11" id="KW-0539">Nucleus</keyword>
<keyword evidence="6 11" id="KW-0378">Hydrolase</keyword>
<dbReference type="GO" id="GO:0016485">
    <property type="term" value="P:protein processing"/>
    <property type="evidence" value="ECO:0007669"/>
    <property type="project" value="TreeGrafter"/>
</dbReference>
<dbReference type="EMBL" id="MCBS01024709">
    <property type="protein sequence ID" value="RKF72747.1"/>
    <property type="molecule type" value="Genomic_DNA"/>
</dbReference>
<dbReference type="GO" id="GO:0034727">
    <property type="term" value="P:piecemeal microautophagy of the nucleus"/>
    <property type="evidence" value="ECO:0007669"/>
    <property type="project" value="TreeGrafter"/>
</dbReference>
<dbReference type="GO" id="GO:0015031">
    <property type="term" value="P:protein transport"/>
    <property type="evidence" value="ECO:0007669"/>
    <property type="project" value="UniProtKB-KW"/>
</dbReference>
<dbReference type="GO" id="GO:0035973">
    <property type="term" value="P:aggrephagy"/>
    <property type="evidence" value="ECO:0007669"/>
    <property type="project" value="TreeGrafter"/>
</dbReference>
<dbReference type="GO" id="GO:0000045">
    <property type="term" value="P:autophagosome assembly"/>
    <property type="evidence" value="ECO:0007669"/>
    <property type="project" value="TreeGrafter"/>
</dbReference>
<dbReference type="SUPFAM" id="SSF54001">
    <property type="entry name" value="Cysteine proteinases"/>
    <property type="match status" value="1"/>
</dbReference>
<evidence type="ECO:0000256" key="9">
    <source>
        <dbReference type="ARBA" id="ARBA00023006"/>
    </source>
</evidence>
<dbReference type="PANTHER" id="PTHR22624">
    <property type="entry name" value="CYSTEINE PROTEASE ATG4"/>
    <property type="match status" value="1"/>
</dbReference>
<evidence type="ECO:0000256" key="10">
    <source>
        <dbReference type="ARBA" id="ARBA00029362"/>
    </source>
</evidence>
<evidence type="ECO:0000256" key="11">
    <source>
        <dbReference type="RuleBase" id="RU363115"/>
    </source>
</evidence>
<evidence type="ECO:0000256" key="7">
    <source>
        <dbReference type="ARBA" id="ARBA00022807"/>
    </source>
</evidence>
<accession>A0A420IDY4</accession>
<reference evidence="13 14" key="1">
    <citation type="journal article" date="2018" name="BMC Genomics">
        <title>Comparative genome analyses reveal sequence features reflecting distinct modes of host-adaptation between dicot and monocot powdery mildew.</title>
        <authorList>
            <person name="Wu Y."/>
            <person name="Ma X."/>
            <person name="Pan Z."/>
            <person name="Kale S.D."/>
            <person name="Song Y."/>
            <person name="King H."/>
            <person name="Zhang Q."/>
            <person name="Presley C."/>
            <person name="Deng X."/>
            <person name="Wei C.I."/>
            <person name="Xiao S."/>
        </authorList>
    </citation>
    <scope>NUCLEOTIDE SEQUENCE [LARGE SCALE GENOMIC DNA]</scope>
    <source>
        <strain evidence="13">UMSG1</strain>
    </source>
</reference>
<dbReference type="GO" id="GO:0004197">
    <property type="term" value="F:cysteine-type endopeptidase activity"/>
    <property type="evidence" value="ECO:0007669"/>
    <property type="project" value="TreeGrafter"/>
</dbReference>
<dbReference type="GO" id="GO:0005634">
    <property type="term" value="C:nucleus"/>
    <property type="evidence" value="ECO:0007669"/>
    <property type="project" value="UniProtKB-SubCell"/>
</dbReference>
<keyword evidence="5 11" id="KW-0645">Protease</keyword>
<evidence type="ECO:0000256" key="1">
    <source>
        <dbReference type="ARBA" id="ARBA00004329"/>
    </source>
</evidence>
<evidence type="ECO:0000256" key="4">
    <source>
        <dbReference type="ARBA" id="ARBA00022490"/>
    </source>
</evidence>
<proteinExistence type="inferred from homology"/>
<dbReference type="Proteomes" id="UP000285326">
    <property type="component" value="Unassembled WGS sequence"/>
</dbReference>
<name>A0A420IDY4_9PEZI</name>
<keyword evidence="8" id="KW-0653">Protein transport</keyword>
<dbReference type="GO" id="GO:0000407">
    <property type="term" value="C:phagophore assembly site"/>
    <property type="evidence" value="ECO:0007669"/>
    <property type="project" value="UniProtKB-SubCell"/>
</dbReference>
<dbReference type="GO" id="GO:0000423">
    <property type="term" value="P:mitophagy"/>
    <property type="evidence" value="ECO:0007669"/>
    <property type="project" value="TreeGrafter"/>
</dbReference>
<comment type="subcellular location">
    <subcellularLocation>
        <location evidence="11">Nucleus</location>
    </subcellularLocation>
    <subcellularLocation>
        <location evidence="11">Cytoplasm</location>
    </subcellularLocation>
    <subcellularLocation>
        <location evidence="1">Preautophagosomal structure</location>
    </subcellularLocation>
</comment>
<evidence type="ECO:0000313" key="14">
    <source>
        <dbReference type="Proteomes" id="UP000285326"/>
    </source>
</evidence>
<keyword evidence="9" id="KW-0072">Autophagy</keyword>
<dbReference type="InterPro" id="IPR046792">
    <property type="entry name" value="Peptidase_C54_cat"/>
</dbReference>
<organism evidence="13 14">
    <name type="scientific">Golovinomyces cichoracearum</name>
    <dbReference type="NCBI Taxonomy" id="62708"/>
    <lineage>
        <taxon>Eukaryota</taxon>
        <taxon>Fungi</taxon>
        <taxon>Dikarya</taxon>
        <taxon>Ascomycota</taxon>
        <taxon>Pezizomycotina</taxon>
        <taxon>Leotiomycetes</taxon>
        <taxon>Erysiphales</taxon>
        <taxon>Erysiphaceae</taxon>
        <taxon>Golovinomyces</taxon>
    </lineage>
</organism>
<evidence type="ECO:0000313" key="13">
    <source>
        <dbReference type="EMBL" id="RKF72747.1"/>
    </source>
</evidence>
<evidence type="ECO:0000256" key="2">
    <source>
        <dbReference type="ARBA" id="ARBA00010958"/>
    </source>
</evidence>
<evidence type="ECO:0000256" key="5">
    <source>
        <dbReference type="ARBA" id="ARBA00022670"/>
    </source>
</evidence>
<comment type="similarity">
    <text evidence="2 11">Belongs to the peptidase C54 family.</text>
</comment>
<evidence type="ECO:0000256" key="3">
    <source>
        <dbReference type="ARBA" id="ARBA00022448"/>
    </source>
</evidence>
<dbReference type="EC" id="3.4.22.-" evidence="11"/>
<evidence type="ECO:0000256" key="8">
    <source>
        <dbReference type="ARBA" id="ARBA00022927"/>
    </source>
</evidence>
<comment type="catalytic activity">
    <reaction evidence="10">
        <text>[protein]-C-terminal L-amino acid-glycyl-phosphatidylethanolamide + H2O = [protein]-C-terminal L-amino acid-glycine + a 1,2-diacyl-sn-glycero-3-phosphoethanolamine</text>
        <dbReference type="Rhea" id="RHEA:67548"/>
        <dbReference type="Rhea" id="RHEA-COMP:17323"/>
        <dbReference type="Rhea" id="RHEA-COMP:17324"/>
        <dbReference type="ChEBI" id="CHEBI:15377"/>
        <dbReference type="ChEBI" id="CHEBI:64612"/>
        <dbReference type="ChEBI" id="CHEBI:172940"/>
        <dbReference type="ChEBI" id="CHEBI:172941"/>
    </reaction>
    <physiologicalReaction direction="left-to-right" evidence="10">
        <dbReference type="Rhea" id="RHEA:67549"/>
    </physiologicalReaction>
</comment>
<dbReference type="InterPro" id="IPR005078">
    <property type="entry name" value="Peptidase_C54"/>
</dbReference>
<gene>
    <name evidence="13" type="ORF">GcM1_247204</name>
</gene>
<dbReference type="InterPro" id="IPR038765">
    <property type="entry name" value="Papain-like_cys_pep_sf"/>
</dbReference>
<protein>
    <recommendedName>
        <fullName evidence="11">Cysteine protease</fullName>
        <ecNumber evidence="11">3.4.22.-</ecNumber>
    </recommendedName>
</protein>
<keyword evidence="7" id="KW-0788">Thiol protease</keyword>
<dbReference type="GO" id="GO:0019786">
    <property type="term" value="F:protein-phosphatidylethanolamide deconjugating activity"/>
    <property type="evidence" value="ECO:0007669"/>
    <property type="project" value="InterPro"/>
</dbReference>
<keyword evidence="4 11" id="KW-0963">Cytoplasm</keyword>
<comment type="function">
    <text evidence="11">Required for selective autophagic degradation of the nucleus (nucleophagy) as well as for mitophagy which contributes to regulate mitochondrial quantity and quality by eliminating the mitochondria to a basal level to fulfill cellular energy requirements and preventing excess ROS production.</text>
</comment>